<dbReference type="EMBL" id="JALLKP010000001">
    <property type="protein sequence ID" value="KAK2198452.1"/>
    <property type="molecule type" value="Genomic_DNA"/>
</dbReference>
<proteinExistence type="predicted"/>
<protein>
    <submittedName>
        <fullName evidence="1">Nucleic acid-binding</fullName>
    </submittedName>
</protein>
<sequence>MTTSLKKSSHVIGVWNRDRGYKRYNIEPRSDYLTSNLCKALPIGLESKIDYIKGVEAGGILQTKLSKYVCGFLKFLLCDEASVLQCWRHLKLRPTNSNLVAVSSANYSELHARMGPGTDCSSFLHTTSFASKMSTSSYKNGYKSQDSVEYSETDFGDSSHLNMGELLHATDADPTNSHYIKIDQYQSFYLDVTRLLVTGPNLACDLLVAPSVLLLVLDYRIIPHFYKLVERVLEDSMTFENLCRACRDVTIIEEPDDDVQVSDFLLQTLSACTIAPSGPKTEYCITTRLRNIPATANVYKNTVNDIHHDDVGKMITIVATVIRVGTLGVLEEEREYKCTKCGTPTVAKALPELHYFINVPTKCRARGGLCMQPYIKSRRDGPLLGHHICPRRL</sequence>
<dbReference type="SUPFAM" id="SSF50249">
    <property type="entry name" value="Nucleic acid-binding proteins"/>
    <property type="match status" value="1"/>
</dbReference>
<evidence type="ECO:0000313" key="1">
    <source>
        <dbReference type="EMBL" id="KAK2198452.1"/>
    </source>
</evidence>
<comment type="caution">
    <text evidence="1">The sequence shown here is derived from an EMBL/GenBank/DDBJ whole genome shotgun (WGS) entry which is preliminary data.</text>
</comment>
<dbReference type="RefSeq" id="XP_067805294.1">
    <property type="nucleotide sequence ID" value="XM_067946503.1"/>
</dbReference>
<reference evidence="1" key="1">
    <citation type="journal article" date="2023" name="Nat. Microbiol.">
        <title>Babesia duncani multi-omics identifies virulence factors and drug targets.</title>
        <authorList>
            <person name="Singh P."/>
            <person name="Lonardi S."/>
            <person name="Liang Q."/>
            <person name="Vydyam P."/>
            <person name="Khabirova E."/>
            <person name="Fang T."/>
            <person name="Gihaz S."/>
            <person name="Thekkiniath J."/>
            <person name="Munshi M."/>
            <person name="Abel S."/>
            <person name="Ciampossin L."/>
            <person name="Batugedara G."/>
            <person name="Gupta M."/>
            <person name="Lu X.M."/>
            <person name="Lenz T."/>
            <person name="Chakravarty S."/>
            <person name="Cornillot E."/>
            <person name="Hu Y."/>
            <person name="Ma W."/>
            <person name="Gonzalez L.M."/>
            <person name="Sanchez S."/>
            <person name="Estrada K."/>
            <person name="Sanchez-Flores A."/>
            <person name="Montero E."/>
            <person name="Harb O.S."/>
            <person name="Le Roch K.G."/>
            <person name="Mamoun C.B."/>
        </authorList>
    </citation>
    <scope>NUCLEOTIDE SEQUENCE</scope>
    <source>
        <strain evidence="1">WA1</strain>
    </source>
</reference>
<evidence type="ECO:0000313" key="2">
    <source>
        <dbReference type="Proteomes" id="UP001214638"/>
    </source>
</evidence>
<accession>A0AAD9PPM3</accession>
<dbReference type="AlphaFoldDB" id="A0AAD9PPM3"/>
<gene>
    <name evidence="1" type="ORF">BdWA1_001467</name>
</gene>
<dbReference type="KEGG" id="bdw:94335765"/>
<dbReference type="GeneID" id="94335765"/>
<name>A0AAD9PPM3_9APIC</name>
<dbReference type="InterPro" id="IPR012340">
    <property type="entry name" value="NA-bd_OB-fold"/>
</dbReference>
<organism evidence="1 2">
    <name type="scientific">Babesia duncani</name>
    <dbReference type="NCBI Taxonomy" id="323732"/>
    <lineage>
        <taxon>Eukaryota</taxon>
        <taxon>Sar</taxon>
        <taxon>Alveolata</taxon>
        <taxon>Apicomplexa</taxon>
        <taxon>Aconoidasida</taxon>
        <taxon>Piroplasmida</taxon>
        <taxon>Babesiidae</taxon>
        <taxon>Babesia</taxon>
    </lineage>
</organism>
<dbReference type="Proteomes" id="UP001214638">
    <property type="component" value="Unassembled WGS sequence"/>
</dbReference>
<keyword evidence="2" id="KW-1185">Reference proteome</keyword>